<dbReference type="InterPro" id="IPR055348">
    <property type="entry name" value="DctQ"/>
</dbReference>
<evidence type="ECO:0000256" key="8">
    <source>
        <dbReference type="ARBA" id="ARBA00038436"/>
    </source>
</evidence>
<feature type="transmembrane region" description="Helical" evidence="9">
    <location>
        <begin position="47"/>
        <end position="65"/>
    </location>
</feature>
<keyword evidence="3" id="KW-1003">Cell membrane</keyword>
<evidence type="ECO:0000256" key="4">
    <source>
        <dbReference type="ARBA" id="ARBA00022519"/>
    </source>
</evidence>
<keyword evidence="4 9" id="KW-0997">Cell inner membrane</keyword>
<dbReference type="AlphaFoldDB" id="A0A0W7WH14"/>
<organism evidence="11 12">
    <name type="scientific">Pseudoponticoccus marisrubri</name>
    <dbReference type="NCBI Taxonomy" id="1685382"/>
    <lineage>
        <taxon>Bacteria</taxon>
        <taxon>Pseudomonadati</taxon>
        <taxon>Pseudomonadota</taxon>
        <taxon>Alphaproteobacteria</taxon>
        <taxon>Rhodobacterales</taxon>
        <taxon>Roseobacteraceae</taxon>
        <taxon>Pseudoponticoccus</taxon>
    </lineage>
</organism>
<dbReference type="STRING" id="1685382.AVJ23_15600"/>
<feature type="transmembrane region" description="Helical" evidence="9">
    <location>
        <begin position="127"/>
        <end position="148"/>
    </location>
</feature>
<name>A0A0W7WH14_9RHOB</name>
<dbReference type="Proteomes" id="UP000054396">
    <property type="component" value="Unassembled WGS sequence"/>
</dbReference>
<reference evidence="11 12" key="1">
    <citation type="submission" date="2015-12" db="EMBL/GenBank/DDBJ databases">
        <authorList>
            <person name="Shamseldin A."/>
            <person name="Moawad H."/>
            <person name="Abd El-Rahim W.M."/>
            <person name="Sadowsky M.J."/>
        </authorList>
    </citation>
    <scope>NUCLEOTIDE SEQUENCE [LARGE SCALE GENOMIC DNA]</scope>
    <source>
        <strain evidence="11 12">SJ5A-1</strain>
    </source>
</reference>
<sequence length="163" mass="17571">MQRLATWLHRAKTLVSFSALAVLTGSVLWGVLTRYVTEKPAVWTTELSGILFTRVVFIGAMTAHRQGRHIRVTLLVDLLPGRVRRLLGLLADLATLAFLAYVTWLSAVMMQKGATRPSPVLDIPFSWVYLAAVIAFAGMAVTQALRLLGLNGAGTGAAAETAP</sequence>
<evidence type="ECO:0000256" key="5">
    <source>
        <dbReference type="ARBA" id="ARBA00022692"/>
    </source>
</evidence>
<feature type="transmembrane region" description="Helical" evidence="9">
    <location>
        <begin position="86"/>
        <end position="107"/>
    </location>
</feature>
<evidence type="ECO:0000256" key="3">
    <source>
        <dbReference type="ARBA" id="ARBA00022475"/>
    </source>
</evidence>
<dbReference type="OrthoDB" id="4250245at2"/>
<evidence type="ECO:0000256" key="1">
    <source>
        <dbReference type="ARBA" id="ARBA00004429"/>
    </source>
</evidence>
<comment type="function">
    <text evidence="9">Part of the tripartite ATP-independent periplasmic (TRAP) transport system.</text>
</comment>
<keyword evidence="5 9" id="KW-0812">Transmembrane</keyword>
<accession>A0A0W7WH14</accession>
<dbReference type="PANTHER" id="PTHR35011:SF11">
    <property type="entry name" value="TRAP TRANSPORTER SMALL PERMEASE PROTEIN"/>
    <property type="match status" value="1"/>
</dbReference>
<dbReference type="GO" id="GO:0022857">
    <property type="term" value="F:transmembrane transporter activity"/>
    <property type="evidence" value="ECO:0007669"/>
    <property type="project" value="UniProtKB-UniRule"/>
</dbReference>
<dbReference type="Pfam" id="PF04290">
    <property type="entry name" value="DctQ"/>
    <property type="match status" value="1"/>
</dbReference>
<dbReference type="GO" id="GO:0005886">
    <property type="term" value="C:plasma membrane"/>
    <property type="evidence" value="ECO:0007669"/>
    <property type="project" value="UniProtKB-SubCell"/>
</dbReference>
<evidence type="ECO:0000313" key="12">
    <source>
        <dbReference type="Proteomes" id="UP000054396"/>
    </source>
</evidence>
<evidence type="ECO:0000256" key="2">
    <source>
        <dbReference type="ARBA" id="ARBA00022448"/>
    </source>
</evidence>
<evidence type="ECO:0000256" key="9">
    <source>
        <dbReference type="RuleBase" id="RU369079"/>
    </source>
</evidence>
<feature type="transmembrane region" description="Helical" evidence="9">
    <location>
        <begin position="12"/>
        <end position="32"/>
    </location>
</feature>
<keyword evidence="12" id="KW-1185">Reference proteome</keyword>
<evidence type="ECO:0000256" key="7">
    <source>
        <dbReference type="ARBA" id="ARBA00023136"/>
    </source>
</evidence>
<dbReference type="RefSeq" id="WP_058863140.1">
    <property type="nucleotide sequence ID" value="NZ_LPXO01000010.1"/>
</dbReference>
<dbReference type="PANTHER" id="PTHR35011">
    <property type="entry name" value="2,3-DIKETO-L-GULONATE TRAP TRANSPORTER SMALL PERMEASE PROTEIN YIAM"/>
    <property type="match status" value="1"/>
</dbReference>
<dbReference type="GO" id="GO:0015740">
    <property type="term" value="P:C4-dicarboxylate transport"/>
    <property type="evidence" value="ECO:0007669"/>
    <property type="project" value="TreeGrafter"/>
</dbReference>
<comment type="similarity">
    <text evidence="8 9">Belongs to the TRAP transporter small permease family.</text>
</comment>
<protein>
    <recommendedName>
        <fullName evidence="9">TRAP transporter small permease protein</fullName>
    </recommendedName>
</protein>
<keyword evidence="2 9" id="KW-0813">Transport</keyword>
<evidence type="ECO:0000313" key="11">
    <source>
        <dbReference type="EMBL" id="KUF09865.1"/>
    </source>
</evidence>
<proteinExistence type="inferred from homology"/>
<comment type="subcellular location">
    <subcellularLocation>
        <location evidence="1 9">Cell inner membrane</location>
        <topology evidence="1 9">Multi-pass membrane protein</topology>
    </subcellularLocation>
</comment>
<dbReference type="InterPro" id="IPR007387">
    <property type="entry name" value="TRAP_DctQ"/>
</dbReference>
<feature type="domain" description="Tripartite ATP-independent periplasmic transporters DctQ component" evidence="10">
    <location>
        <begin position="24"/>
        <end position="148"/>
    </location>
</feature>
<gene>
    <name evidence="11" type="ORF">AVJ23_15600</name>
</gene>
<keyword evidence="6 9" id="KW-1133">Transmembrane helix</keyword>
<dbReference type="EMBL" id="LPXO01000010">
    <property type="protein sequence ID" value="KUF09865.1"/>
    <property type="molecule type" value="Genomic_DNA"/>
</dbReference>
<evidence type="ECO:0000259" key="10">
    <source>
        <dbReference type="Pfam" id="PF04290"/>
    </source>
</evidence>
<comment type="subunit">
    <text evidence="9">The complex comprises the extracytoplasmic solute receptor protein and the two transmembrane proteins.</text>
</comment>
<evidence type="ECO:0000256" key="6">
    <source>
        <dbReference type="ARBA" id="ARBA00022989"/>
    </source>
</evidence>
<comment type="caution">
    <text evidence="11">The sequence shown here is derived from an EMBL/GenBank/DDBJ whole genome shotgun (WGS) entry which is preliminary data.</text>
</comment>
<keyword evidence="7 9" id="KW-0472">Membrane</keyword>